<dbReference type="SUPFAM" id="SSF54427">
    <property type="entry name" value="NTF2-like"/>
    <property type="match status" value="1"/>
</dbReference>
<dbReference type="Gene3D" id="3.10.450.50">
    <property type="match status" value="1"/>
</dbReference>
<dbReference type="KEGG" id="mgor:H0P51_00580"/>
<dbReference type="InterPro" id="IPR032710">
    <property type="entry name" value="NTF2-like_dom_sf"/>
</dbReference>
<dbReference type="PANTHER" id="PTHR41252">
    <property type="entry name" value="BLR2505 PROTEIN"/>
    <property type="match status" value="1"/>
</dbReference>
<name>A0A7D6E5X2_9MYCO</name>
<dbReference type="RefSeq" id="WP_180916136.1">
    <property type="nucleotide sequence ID" value="NZ_CP059165.1"/>
</dbReference>
<evidence type="ECO:0000259" key="1">
    <source>
        <dbReference type="Pfam" id="PF12680"/>
    </source>
</evidence>
<evidence type="ECO:0000313" key="2">
    <source>
        <dbReference type="EMBL" id="QLL07563.1"/>
    </source>
</evidence>
<proteinExistence type="predicted"/>
<feature type="domain" description="SnoaL-like" evidence="1">
    <location>
        <begin position="21"/>
        <end position="121"/>
    </location>
</feature>
<dbReference type="EMBL" id="CP059165">
    <property type="protein sequence ID" value="QLL07563.1"/>
    <property type="molecule type" value="Genomic_DNA"/>
</dbReference>
<dbReference type="AlphaFoldDB" id="A0A7D6E5X2"/>
<organism evidence="2 3">
    <name type="scientific">Mycobacterium vicinigordonae</name>
    <dbReference type="NCBI Taxonomy" id="1719132"/>
    <lineage>
        <taxon>Bacteria</taxon>
        <taxon>Bacillati</taxon>
        <taxon>Actinomycetota</taxon>
        <taxon>Actinomycetes</taxon>
        <taxon>Mycobacteriales</taxon>
        <taxon>Mycobacteriaceae</taxon>
        <taxon>Mycobacterium</taxon>
    </lineage>
</organism>
<reference evidence="3" key="1">
    <citation type="submission" date="2020-07" db="EMBL/GenBank/DDBJ databases">
        <title>Description of Mycobacterium gordonae subsp. intergordonae subsp.nov. and Mycobacterium gordonae subsp. gordonae subsp. nov.</title>
        <authorList>
            <person name="Yu X."/>
        </authorList>
    </citation>
    <scope>NUCLEOTIDE SEQUENCE [LARGE SCALE GENOMIC DNA]</scope>
    <source>
        <strain evidence="3">24</strain>
    </source>
</reference>
<dbReference type="InterPro" id="IPR037401">
    <property type="entry name" value="SnoaL-like"/>
</dbReference>
<dbReference type="Pfam" id="PF12680">
    <property type="entry name" value="SnoaL_2"/>
    <property type="match status" value="1"/>
</dbReference>
<reference evidence="2 3" key="2">
    <citation type="submission" date="2020-07" db="EMBL/GenBank/DDBJ databases">
        <authorList>
            <person name="Yu X."/>
        </authorList>
    </citation>
    <scope>NUCLEOTIDE SEQUENCE [LARGE SCALE GENOMIC DNA]</scope>
    <source>
        <strain evidence="3">24</strain>
    </source>
</reference>
<accession>A0A7D6E5X2</accession>
<protein>
    <submittedName>
        <fullName evidence="2">Nuclear transport factor 2 family protein</fullName>
    </submittedName>
</protein>
<keyword evidence="3" id="KW-1185">Reference proteome</keyword>
<dbReference type="Proteomes" id="UP000510682">
    <property type="component" value="Chromosome"/>
</dbReference>
<reference evidence="3" key="3">
    <citation type="submission" date="2023-07" db="EMBL/GenBank/DDBJ databases">
        <title>Description of Mycobacterium gordonae subsp. intergordonae subsp.nov. and Mycobacterium gordonae subsp. gordonae subsp. nov.</title>
        <authorList>
            <person name="Huang H."/>
        </authorList>
    </citation>
    <scope>NUCLEOTIDE SEQUENCE [LARGE SCALE GENOMIC DNA]</scope>
    <source>
        <strain evidence="3">24</strain>
    </source>
</reference>
<evidence type="ECO:0000313" key="3">
    <source>
        <dbReference type="Proteomes" id="UP000510682"/>
    </source>
</evidence>
<dbReference type="PANTHER" id="PTHR41252:SF1">
    <property type="entry name" value="BLR2505 PROTEIN"/>
    <property type="match status" value="1"/>
</dbReference>
<sequence>MSAPKTDAYAVIETAYKAVDTALSSGDAAPFAALLADDVVLVEPASHPFPGGRWQGKDVVVEAVGGILSSIGLTHVDLQNIIDDGETVCAIIEITSTNSAGQTFRMPMIEKWNVKDGKIIHIEPYYHDIPALKSHMSATS</sequence>
<gene>
    <name evidence="2" type="ORF">H0P51_00580</name>
</gene>